<sequence>MVVLAAAIGRYPVAVLSDCTVYAAGGQSGTSRPARRTMEHRKSCWDDSSSSGTARSKAAGTASGSTTWWLWPWPDPWW</sequence>
<evidence type="ECO:0000313" key="3">
    <source>
        <dbReference type="Proteomes" id="UP000326041"/>
    </source>
</evidence>
<feature type="region of interest" description="Disordered" evidence="1">
    <location>
        <begin position="25"/>
        <end position="68"/>
    </location>
</feature>
<evidence type="ECO:0000313" key="2">
    <source>
        <dbReference type="EMBL" id="QEV04418.1"/>
    </source>
</evidence>
<feature type="compositionally biased region" description="Basic and acidic residues" evidence="1">
    <location>
        <begin position="36"/>
        <end position="45"/>
    </location>
</feature>
<proteinExistence type="predicted"/>
<dbReference type="EMBL" id="CP023697">
    <property type="protein sequence ID" value="QEV04418.1"/>
    <property type="molecule type" value="Genomic_DNA"/>
</dbReference>
<dbReference type="GeneID" id="95533045"/>
<protein>
    <submittedName>
        <fullName evidence="2">Uncharacterized protein</fullName>
    </submittedName>
</protein>
<name>A0ABX6APS6_9ACTN</name>
<reference evidence="2 3" key="1">
    <citation type="submission" date="2017-09" db="EMBL/GenBank/DDBJ databases">
        <authorList>
            <person name="Lee N."/>
            <person name="Cho B.-K."/>
        </authorList>
    </citation>
    <scope>NUCLEOTIDE SEQUENCE [LARGE SCALE GENOMIC DNA]</scope>
    <source>
        <strain evidence="2 3">ATCC 13879</strain>
    </source>
</reference>
<keyword evidence="3" id="KW-1185">Reference proteome</keyword>
<dbReference type="Proteomes" id="UP000326041">
    <property type="component" value="Chromosome"/>
</dbReference>
<accession>A0ABX6APS6</accession>
<dbReference type="RefSeq" id="WP_055604401.1">
    <property type="nucleotide sequence ID" value="NZ_CP023697.1"/>
</dbReference>
<evidence type="ECO:0000256" key="1">
    <source>
        <dbReference type="SAM" id="MobiDB-lite"/>
    </source>
</evidence>
<organism evidence="2 3">
    <name type="scientific">Streptomyces prasinus</name>
    <dbReference type="NCBI Taxonomy" id="67345"/>
    <lineage>
        <taxon>Bacteria</taxon>
        <taxon>Bacillati</taxon>
        <taxon>Actinomycetota</taxon>
        <taxon>Actinomycetes</taxon>
        <taxon>Kitasatosporales</taxon>
        <taxon>Streptomycetaceae</taxon>
        <taxon>Streptomyces</taxon>
    </lineage>
</organism>
<gene>
    <name evidence="2" type="ORF">CP972_00115</name>
</gene>